<feature type="transmembrane region" description="Helical" evidence="1">
    <location>
        <begin position="54"/>
        <end position="75"/>
    </location>
</feature>
<dbReference type="AlphaFoldDB" id="A0A6H2DIH6"/>
<keyword evidence="3" id="KW-1185">Reference proteome</keyword>
<gene>
    <name evidence="2" type="ORF">HF685_01430</name>
</gene>
<keyword evidence="1" id="KW-1133">Transmembrane helix</keyword>
<reference evidence="2 3" key="1">
    <citation type="submission" date="2020-04" db="EMBL/GenBank/DDBJ databases">
        <title>Genome sequence for Sphingorhabdus sp. strain M1.</title>
        <authorList>
            <person name="Park S.-J."/>
        </authorList>
    </citation>
    <scope>NUCLEOTIDE SEQUENCE [LARGE SCALE GENOMIC DNA]</scope>
    <source>
        <strain evidence="2 3">JK6</strain>
    </source>
</reference>
<evidence type="ECO:0000256" key="1">
    <source>
        <dbReference type="SAM" id="Phobius"/>
    </source>
</evidence>
<evidence type="ECO:0000313" key="2">
    <source>
        <dbReference type="EMBL" id="QJB68134.1"/>
    </source>
</evidence>
<feature type="transmembrane region" description="Helical" evidence="1">
    <location>
        <begin position="87"/>
        <end position="103"/>
    </location>
</feature>
<organism evidence="2 3">
    <name type="scientific">Parasphingorhabdus halotolerans</name>
    <dbReference type="NCBI Taxonomy" id="2725558"/>
    <lineage>
        <taxon>Bacteria</taxon>
        <taxon>Pseudomonadati</taxon>
        <taxon>Pseudomonadota</taxon>
        <taxon>Alphaproteobacteria</taxon>
        <taxon>Sphingomonadales</taxon>
        <taxon>Sphingomonadaceae</taxon>
        <taxon>Parasphingorhabdus</taxon>
    </lineage>
</organism>
<sequence>MTYLALNKGVPIQLNVPKYRIWIGWGAIAHASLSFLPLPIPIPPPSQWLNLAGLAPQLSMVVLNLLPMLLFASGIGLIKGLDGGRKLFAVWAIIAGAGAFVSLQTNPVWAVVDLAVLGACLAVVFWREWRRG</sequence>
<keyword evidence="1" id="KW-0812">Transmembrane</keyword>
<protein>
    <submittedName>
        <fullName evidence="2">Uncharacterized protein</fullName>
    </submittedName>
</protein>
<dbReference type="KEGG" id="phao:HF685_01430"/>
<name>A0A6H2DIH6_9SPHN</name>
<keyword evidence="1" id="KW-0472">Membrane</keyword>
<dbReference type="Proteomes" id="UP000501600">
    <property type="component" value="Chromosome"/>
</dbReference>
<evidence type="ECO:0000313" key="3">
    <source>
        <dbReference type="Proteomes" id="UP000501600"/>
    </source>
</evidence>
<proteinExistence type="predicted"/>
<dbReference type="EMBL" id="CP051217">
    <property type="protein sequence ID" value="QJB68134.1"/>
    <property type="molecule type" value="Genomic_DNA"/>
</dbReference>
<feature type="transmembrane region" description="Helical" evidence="1">
    <location>
        <begin position="109"/>
        <end position="126"/>
    </location>
</feature>
<accession>A0A6H2DIH6</accession>
<feature type="transmembrane region" description="Helical" evidence="1">
    <location>
        <begin position="21"/>
        <end position="42"/>
    </location>
</feature>